<protein>
    <submittedName>
        <fullName evidence="2">Uncharacterized protein</fullName>
    </submittedName>
</protein>
<accession>A0A830ETB5</accession>
<feature type="region of interest" description="Disordered" evidence="1">
    <location>
        <begin position="1"/>
        <end position="26"/>
    </location>
</feature>
<comment type="caution">
    <text evidence="2">The sequence shown here is derived from an EMBL/GenBank/DDBJ whole genome shotgun (WGS) entry which is preliminary data.</text>
</comment>
<organism evidence="2 3">
    <name type="scientific">Haloarcula sebkhae</name>
    <dbReference type="NCBI Taxonomy" id="932660"/>
    <lineage>
        <taxon>Archaea</taxon>
        <taxon>Methanobacteriati</taxon>
        <taxon>Methanobacteriota</taxon>
        <taxon>Stenosarchaea group</taxon>
        <taxon>Halobacteria</taxon>
        <taxon>Halobacteriales</taxon>
        <taxon>Haloarculaceae</taxon>
        <taxon>Haloarcula</taxon>
    </lineage>
</organism>
<sequence length="89" mass="9779">MRVEHPSDVPPSAVDVNGDRRPVDSEGTFEADASWLQTFARRHGVDPDDIIVEDEPPPDDAVETCDTVKSDGDVCGRELPCPYHSESED</sequence>
<reference evidence="2" key="1">
    <citation type="journal article" date="2014" name="Int. J. Syst. Evol. Microbiol.">
        <title>Complete genome sequence of Corynebacterium casei LMG S-19264T (=DSM 44701T), isolated from a smear-ripened cheese.</title>
        <authorList>
            <consortium name="US DOE Joint Genome Institute (JGI-PGF)"/>
            <person name="Walter F."/>
            <person name="Albersmeier A."/>
            <person name="Kalinowski J."/>
            <person name="Ruckert C."/>
        </authorList>
    </citation>
    <scope>NUCLEOTIDE SEQUENCE</scope>
    <source>
        <strain evidence="2">JCM 19018</strain>
    </source>
</reference>
<dbReference type="OrthoDB" id="382680at2157"/>
<evidence type="ECO:0000313" key="2">
    <source>
        <dbReference type="EMBL" id="GGK74557.1"/>
    </source>
</evidence>
<dbReference type="RefSeq" id="WP_188978975.1">
    <property type="nucleotide sequence ID" value="NZ_BMPD01000005.1"/>
</dbReference>
<reference evidence="2" key="2">
    <citation type="submission" date="2020-09" db="EMBL/GenBank/DDBJ databases">
        <authorList>
            <person name="Sun Q."/>
            <person name="Ohkuma M."/>
        </authorList>
    </citation>
    <scope>NUCLEOTIDE SEQUENCE</scope>
    <source>
        <strain evidence="2">JCM 19018</strain>
    </source>
</reference>
<evidence type="ECO:0000256" key="1">
    <source>
        <dbReference type="SAM" id="MobiDB-lite"/>
    </source>
</evidence>
<evidence type="ECO:0000313" key="3">
    <source>
        <dbReference type="Proteomes" id="UP000614221"/>
    </source>
</evidence>
<name>A0A830ETB5_9EURY</name>
<dbReference type="EMBL" id="BMPD01000005">
    <property type="protein sequence ID" value="GGK74557.1"/>
    <property type="molecule type" value="Genomic_DNA"/>
</dbReference>
<proteinExistence type="predicted"/>
<gene>
    <name evidence="2" type="ORF">GCM10009067_28460</name>
</gene>
<dbReference type="Proteomes" id="UP000614221">
    <property type="component" value="Unassembled WGS sequence"/>
</dbReference>
<dbReference type="AlphaFoldDB" id="A0A830ETB5"/>